<dbReference type="Proteomes" id="UP000828390">
    <property type="component" value="Unassembled WGS sequence"/>
</dbReference>
<keyword evidence="2" id="KW-1185">Reference proteome</keyword>
<gene>
    <name evidence="1" type="ORF">DPMN_139137</name>
</gene>
<accession>A0A9D4JG87</accession>
<sequence length="75" mass="8508">MSKGGRYPRLHSLSIETVPVKLPGGWGEKMFISEVLTEVHETDGVAVKHVAKRQSPVRENSGPLLRKIEYWYFAL</sequence>
<name>A0A9D4JG87_DREPO</name>
<organism evidence="1 2">
    <name type="scientific">Dreissena polymorpha</name>
    <name type="common">Zebra mussel</name>
    <name type="synonym">Mytilus polymorpha</name>
    <dbReference type="NCBI Taxonomy" id="45954"/>
    <lineage>
        <taxon>Eukaryota</taxon>
        <taxon>Metazoa</taxon>
        <taxon>Spiralia</taxon>
        <taxon>Lophotrochozoa</taxon>
        <taxon>Mollusca</taxon>
        <taxon>Bivalvia</taxon>
        <taxon>Autobranchia</taxon>
        <taxon>Heteroconchia</taxon>
        <taxon>Euheterodonta</taxon>
        <taxon>Imparidentia</taxon>
        <taxon>Neoheterodontei</taxon>
        <taxon>Myida</taxon>
        <taxon>Dreissenoidea</taxon>
        <taxon>Dreissenidae</taxon>
        <taxon>Dreissena</taxon>
    </lineage>
</organism>
<dbReference type="EMBL" id="JAIWYP010000006">
    <property type="protein sequence ID" value="KAH3810740.1"/>
    <property type="molecule type" value="Genomic_DNA"/>
</dbReference>
<protein>
    <submittedName>
        <fullName evidence="1">Uncharacterized protein</fullName>
    </submittedName>
</protein>
<evidence type="ECO:0000313" key="2">
    <source>
        <dbReference type="Proteomes" id="UP000828390"/>
    </source>
</evidence>
<evidence type="ECO:0000313" key="1">
    <source>
        <dbReference type="EMBL" id="KAH3810740.1"/>
    </source>
</evidence>
<dbReference type="AlphaFoldDB" id="A0A9D4JG87"/>
<proteinExistence type="predicted"/>
<reference evidence="1" key="2">
    <citation type="submission" date="2020-11" db="EMBL/GenBank/DDBJ databases">
        <authorList>
            <person name="McCartney M.A."/>
            <person name="Auch B."/>
            <person name="Kono T."/>
            <person name="Mallez S."/>
            <person name="Becker A."/>
            <person name="Gohl D.M."/>
            <person name="Silverstein K.A.T."/>
            <person name="Koren S."/>
            <person name="Bechman K.B."/>
            <person name="Herman A."/>
            <person name="Abrahante J.E."/>
            <person name="Garbe J."/>
        </authorList>
    </citation>
    <scope>NUCLEOTIDE SEQUENCE</scope>
    <source>
        <strain evidence="1">Duluth1</strain>
        <tissue evidence="1">Whole animal</tissue>
    </source>
</reference>
<reference evidence="1" key="1">
    <citation type="journal article" date="2019" name="bioRxiv">
        <title>The Genome of the Zebra Mussel, Dreissena polymorpha: A Resource for Invasive Species Research.</title>
        <authorList>
            <person name="McCartney M.A."/>
            <person name="Auch B."/>
            <person name="Kono T."/>
            <person name="Mallez S."/>
            <person name="Zhang Y."/>
            <person name="Obille A."/>
            <person name="Becker A."/>
            <person name="Abrahante J.E."/>
            <person name="Garbe J."/>
            <person name="Badalamenti J.P."/>
            <person name="Herman A."/>
            <person name="Mangelson H."/>
            <person name="Liachko I."/>
            <person name="Sullivan S."/>
            <person name="Sone E.D."/>
            <person name="Koren S."/>
            <person name="Silverstein K.A.T."/>
            <person name="Beckman K.B."/>
            <person name="Gohl D.M."/>
        </authorList>
    </citation>
    <scope>NUCLEOTIDE SEQUENCE</scope>
    <source>
        <strain evidence="1">Duluth1</strain>
        <tissue evidence="1">Whole animal</tissue>
    </source>
</reference>
<comment type="caution">
    <text evidence="1">The sequence shown here is derived from an EMBL/GenBank/DDBJ whole genome shotgun (WGS) entry which is preliminary data.</text>
</comment>